<sequence length="72" mass="8057">MFITFISVLFSIFEMAKKIQICICSNRQNSSLLQQVLLHKNATIVSISSKAISVKCLDVNQRKSLAVLGKTR</sequence>
<name>S0FSS1_9BACT</name>
<dbReference type="AlphaFoldDB" id="S0FSS1"/>
<comment type="caution">
    <text evidence="1">The sequence shown here is derived from an EMBL/GenBank/DDBJ whole genome shotgun (WGS) entry which is preliminary data.</text>
</comment>
<dbReference type="EMBL" id="APJX01000012">
    <property type="protein sequence ID" value="EMS77725.1"/>
    <property type="molecule type" value="Genomic_DNA"/>
</dbReference>
<protein>
    <submittedName>
        <fullName evidence="1">Uncharacterized protein</fullName>
    </submittedName>
</protein>
<organism evidence="1 2">
    <name type="scientific">Desulfotignum phosphitoxidans DSM 13687</name>
    <dbReference type="NCBI Taxonomy" id="1286635"/>
    <lineage>
        <taxon>Bacteria</taxon>
        <taxon>Pseudomonadati</taxon>
        <taxon>Thermodesulfobacteriota</taxon>
        <taxon>Desulfobacteria</taxon>
        <taxon>Desulfobacterales</taxon>
        <taxon>Desulfobacteraceae</taxon>
        <taxon>Desulfotignum</taxon>
    </lineage>
</organism>
<evidence type="ECO:0000313" key="2">
    <source>
        <dbReference type="Proteomes" id="UP000014216"/>
    </source>
</evidence>
<dbReference type="Proteomes" id="UP000014216">
    <property type="component" value="Unassembled WGS sequence"/>
</dbReference>
<keyword evidence="2" id="KW-1185">Reference proteome</keyword>
<gene>
    <name evidence="1" type="ORF">Dpo_12c00020</name>
</gene>
<reference evidence="1 2" key="1">
    <citation type="journal article" date="2013" name="Genome Announc.">
        <title>Draft Genome Sequence of Desulfotignum phosphitoxidans DSM 13687 Strain FiPS-3.</title>
        <authorList>
            <person name="Poehlein A."/>
            <person name="Daniel R."/>
            <person name="Simeonova D.D."/>
        </authorList>
    </citation>
    <scope>NUCLEOTIDE SEQUENCE [LARGE SCALE GENOMIC DNA]</scope>
    <source>
        <strain evidence="1 2">DSM 13687</strain>
    </source>
</reference>
<proteinExistence type="predicted"/>
<evidence type="ECO:0000313" key="1">
    <source>
        <dbReference type="EMBL" id="EMS77725.1"/>
    </source>
</evidence>
<accession>S0FSS1</accession>